<keyword evidence="1 5" id="KW-0699">rRNA-binding</keyword>
<gene>
    <name evidence="5" type="primary">rplY</name>
    <name evidence="5" type="synonym">ctc</name>
    <name evidence="8" type="ORF">DQG23_19240</name>
</gene>
<dbReference type="RefSeq" id="WP_113032504.1">
    <property type="nucleotide sequence ID" value="NZ_QMFB01000011.1"/>
</dbReference>
<dbReference type="PANTHER" id="PTHR33284:SF1">
    <property type="entry name" value="RIBOSOMAL PROTEIN L25_GLN-TRNA SYNTHETASE, ANTI-CODON-BINDING DOMAIN-CONTAINING PROTEIN"/>
    <property type="match status" value="1"/>
</dbReference>
<evidence type="ECO:0000256" key="5">
    <source>
        <dbReference type="HAMAP-Rule" id="MF_01334"/>
    </source>
</evidence>
<proteinExistence type="inferred from homology"/>
<dbReference type="InterPro" id="IPR020930">
    <property type="entry name" value="Ribosomal_uL5_bac-type"/>
</dbReference>
<name>A0A329MIE5_9BACL</name>
<dbReference type="Pfam" id="PF01386">
    <property type="entry name" value="Ribosomal_L25p"/>
    <property type="match status" value="1"/>
</dbReference>
<dbReference type="EMBL" id="QMFB01000011">
    <property type="protein sequence ID" value="RAV19599.1"/>
    <property type="molecule type" value="Genomic_DNA"/>
</dbReference>
<evidence type="ECO:0000313" key="8">
    <source>
        <dbReference type="EMBL" id="RAV19599.1"/>
    </source>
</evidence>
<dbReference type="InterPro" id="IPR029751">
    <property type="entry name" value="Ribosomal_L25_dom"/>
</dbReference>
<evidence type="ECO:0000256" key="4">
    <source>
        <dbReference type="ARBA" id="ARBA00023274"/>
    </source>
</evidence>
<evidence type="ECO:0000259" key="7">
    <source>
        <dbReference type="Pfam" id="PF14693"/>
    </source>
</evidence>
<protein>
    <recommendedName>
        <fullName evidence="5">Large ribosomal subunit protein bL25</fullName>
    </recommendedName>
    <alternativeName>
        <fullName evidence="5">General stress protein CTC</fullName>
    </alternativeName>
</protein>
<dbReference type="InterPro" id="IPR037121">
    <property type="entry name" value="Ribosomal_bL25_C"/>
</dbReference>
<dbReference type="GO" id="GO:0022625">
    <property type="term" value="C:cytosolic large ribosomal subunit"/>
    <property type="evidence" value="ECO:0007669"/>
    <property type="project" value="TreeGrafter"/>
</dbReference>
<feature type="domain" description="Large ribosomal subunit protein bL25 beta" evidence="7">
    <location>
        <begin position="100"/>
        <end position="182"/>
    </location>
</feature>
<evidence type="ECO:0000313" key="9">
    <source>
        <dbReference type="Proteomes" id="UP000250369"/>
    </source>
</evidence>
<dbReference type="GO" id="GO:0006412">
    <property type="term" value="P:translation"/>
    <property type="evidence" value="ECO:0007669"/>
    <property type="project" value="UniProtKB-UniRule"/>
</dbReference>
<feature type="domain" description="Large ribosomal subunit protein bL25 L25" evidence="6">
    <location>
        <begin position="5"/>
        <end position="91"/>
    </location>
</feature>
<dbReference type="AlphaFoldDB" id="A0A329MIE5"/>
<dbReference type="HAMAP" id="MF_01334">
    <property type="entry name" value="Ribosomal_bL25_CTC"/>
    <property type="match status" value="1"/>
</dbReference>
<keyword evidence="4 5" id="KW-0687">Ribonucleoprotein</keyword>
<reference evidence="8 9" key="1">
    <citation type="journal article" date="2009" name="Int. J. Syst. Evol. Microbiol.">
        <title>Paenibacillus contaminans sp. nov., isolated from a contaminated laboratory plate.</title>
        <authorList>
            <person name="Chou J.H."/>
            <person name="Lee J.H."/>
            <person name="Lin M.C."/>
            <person name="Chang P.S."/>
            <person name="Arun A.B."/>
            <person name="Young C.C."/>
            <person name="Chen W.M."/>
        </authorList>
    </citation>
    <scope>NUCLEOTIDE SEQUENCE [LARGE SCALE GENOMIC DNA]</scope>
    <source>
        <strain evidence="8 9">CKOBP-6</strain>
    </source>
</reference>
<dbReference type="InterPro" id="IPR011035">
    <property type="entry name" value="Ribosomal_bL25/Gln-tRNA_synth"/>
</dbReference>
<evidence type="ECO:0000256" key="3">
    <source>
        <dbReference type="ARBA" id="ARBA00022980"/>
    </source>
</evidence>
<dbReference type="InterPro" id="IPR020057">
    <property type="entry name" value="Ribosomal_bL25_b-dom"/>
</dbReference>
<dbReference type="GO" id="GO:0003735">
    <property type="term" value="F:structural constituent of ribosome"/>
    <property type="evidence" value="ECO:0007669"/>
    <property type="project" value="InterPro"/>
</dbReference>
<keyword evidence="2 5" id="KW-0694">RNA-binding</keyword>
<evidence type="ECO:0000256" key="1">
    <source>
        <dbReference type="ARBA" id="ARBA00022730"/>
    </source>
</evidence>
<dbReference type="Gene3D" id="2.170.120.20">
    <property type="entry name" value="Ribosomal protein L25, beta domain"/>
    <property type="match status" value="1"/>
</dbReference>
<dbReference type="CDD" id="cd00495">
    <property type="entry name" value="Ribosomal_L25_TL5_CTC"/>
    <property type="match status" value="1"/>
</dbReference>
<evidence type="ECO:0000256" key="2">
    <source>
        <dbReference type="ARBA" id="ARBA00022884"/>
    </source>
</evidence>
<sequence length="191" mass="20952">MRTCIQAENRSVLNRSNLRKLREEGRLPGVVFGKHMAATMIHISTREFQQWIKTGGSGVMELSIEGQGKVPVLLEGVQRHPVTKDYMHADFLHVRLDEIVRTKITIEFTGTPAGVKLGGIMQMQGTFIDVEGLPDRLPSSIAADISGMAIGDSFLVENLPIPPDVTVISPAEELLVTIVTPRLEQVENEAG</sequence>
<keyword evidence="9" id="KW-1185">Reference proteome</keyword>
<dbReference type="InterPro" id="IPR001021">
    <property type="entry name" value="Ribosomal_bL25_long"/>
</dbReference>
<dbReference type="Gene3D" id="2.40.240.10">
    <property type="entry name" value="Ribosomal Protein L25, Chain P"/>
    <property type="match status" value="1"/>
</dbReference>
<evidence type="ECO:0000259" key="6">
    <source>
        <dbReference type="Pfam" id="PF01386"/>
    </source>
</evidence>
<comment type="subunit">
    <text evidence="5">Part of the 50S ribosomal subunit; part of the 5S rRNA/L5/L18/L25 subcomplex. Contacts the 5S rRNA. Binds to the 5S rRNA independently of L5 and L18.</text>
</comment>
<dbReference type="NCBIfam" id="TIGR00731">
    <property type="entry name" value="bL25_bact_ctc"/>
    <property type="match status" value="1"/>
</dbReference>
<dbReference type="GO" id="GO:0008097">
    <property type="term" value="F:5S rRNA binding"/>
    <property type="evidence" value="ECO:0007669"/>
    <property type="project" value="InterPro"/>
</dbReference>
<comment type="similarity">
    <text evidence="5">Belongs to the bacterial ribosomal protein bL25 family. CTC subfamily.</text>
</comment>
<keyword evidence="3 5" id="KW-0689">Ribosomal protein</keyword>
<dbReference type="Proteomes" id="UP000250369">
    <property type="component" value="Unassembled WGS sequence"/>
</dbReference>
<dbReference type="InterPro" id="IPR020056">
    <property type="entry name" value="Rbsml_bL25/Gln-tRNA_synth_N"/>
</dbReference>
<accession>A0A329MIE5</accession>
<comment type="function">
    <text evidence="5">This is one of the proteins that binds to the 5S RNA in the ribosome where it forms part of the central protuberance.</text>
</comment>
<dbReference type="OrthoDB" id="9790002at2"/>
<comment type="caution">
    <text evidence="8">The sequence shown here is derived from an EMBL/GenBank/DDBJ whole genome shotgun (WGS) entry which is preliminary data.</text>
</comment>
<dbReference type="SUPFAM" id="SSF50715">
    <property type="entry name" value="Ribosomal protein L25-like"/>
    <property type="match status" value="1"/>
</dbReference>
<dbReference type="PANTHER" id="PTHR33284">
    <property type="entry name" value="RIBOSOMAL PROTEIN L25/GLN-TRNA SYNTHETASE, ANTI-CODON-BINDING DOMAIN-CONTAINING PROTEIN"/>
    <property type="match status" value="1"/>
</dbReference>
<organism evidence="8 9">
    <name type="scientific">Paenibacillus contaminans</name>
    <dbReference type="NCBI Taxonomy" id="450362"/>
    <lineage>
        <taxon>Bacteria</taxon>
        <taxon>Bacillati</taxon>
        <taxon>Bacillota</taxon>
        <taxon>Bacilli</taxon>
        <taxon>Bacillales</taxon>
        <taxon>Paenibacillaceae</taxon>
        <taxon>Paenibacillus</taxon>
    </lineage>
</organism>
<dbReference type="Pfam" id="PF14693">
    <property type="entry name" value="Ribosomal_TL5_C"/>
    <property type="match status" value="1"/>
</dbReference>